<dbReference type="OMA" id="FWKQTTH"/>
<dbReference type="CDD" id="cd20266">
    <property type="entry name" value="Complex1_LYR_NDUFA6_LYRM6"/>
    <property type="match status" value="1"/>
</dbReference>
<feature type="domain" description="Complex 1 LYR protein" evidence="9">
    <location>
        <begin position="20"/>
        <end position="81"/>
    </location>
</feature>
<organism evidence="10 11">
    <name type="scientific">Conidiobolus coronatus (strain ATCC 28846 / CBS 209.66 / NRRL 28638)</name>
    <name type="common">Delacroixia coronata</name>
    <dbReference type="NCBI Taxonomy" id="796925"/>
    <lineage>
        <taxon>Eukaryota</taxon>
        <taxon>Fungi</taxon>
        <taxon>Fungi incertae sedis</taxon>
        <taxon>Zoopagomycota</taxon>
        <taxon>Entomophthoromycotina</taxon>
        <taxon>Entomophthoromycetes</taxon>
        <taxon>Entomophthorales</taxon>
        <taxon>Ancylistaceae</taxon>
        <taxon>Conidiobolus</taxon>
    </lineage>
</organism>
<dbReference type="OrthoDB" id="14535at2759"/>
<protein>
    <recommendedName>
        <fullName evidence="9">Complex 1 LYR protein domain-containing protein</fullName>
    </recommendedName>
</protein>
<evidence type="ECO:0000256" key="1">
    <source>
        <dbReference type="ARBA" id="ARBA00004443"/>
    </source>
</evidence>
<keyword evidence="5" id="KW-0999">Mitochondrion inner membrane</keyword>
<comment type="subcellular location">
    <subcellularLocation>
        <location evidence="1">Mitochondrion inner membrane</location>
        <topology evidence="1">Peripheral membrane protein</topology>
        <orientation evidence="1">Matrix side</orientation>
    </subcellularLocation>
</comment>
<evidence type="ECO:0000259" key="9">
    <source>
        <dbReference type="Pfam" id="PF05347"/>
    </source>
</evidence>
<dbReference type="InterPro" id="IPR008011">
    <property type="entry name" value="Complex1_LYR_dom"/>
</dbReference>
<accession>A0A137P7B1</accession>
<dbReference type="Proteomes" id="UP000070444">
    <property type="component" value="Unassembled WGS sequence"/>
</dbReference>
<dbReference type="PANTHER" id="PTHR12964:SF0">
    <property type="entry name" value="NADH DEHYDROGENASE [UBIQUINONE] 1 ALPHA SUBCOMPLEX SUBUNIT 6"/>
    <property type="match status" value="1"/>
</dbReference>
<evidence type="ECO:0000256" key="5">
    <source>
        <dbReference type="ARBA" id="ARBA00022792"/>
    </source>
</evidence>
<dbReference type="PIRSF" id="PIRSF006643">
    <property type="entry name" value="NDUA6"/>
    <property type="match status" value="1"/>
</dbReference>
<dbReference type="EMBL" id="KQ964490">
    <property type="protein sequence ID" value="KXN70888.1"/>
    <property type="molecule type" value="Genomic_DNA"/>
</dbReference>
<evidence type="ECO:0000313" key="11">
    <source>
        <dbReference type="Proteomes" id="UP000070444"/>
    </source>
</evidence>
<dbReference type="GO" id="GO:0005743">
    <property type="term" value="C:mitochondrial inner membrane"/>
    <property type="evidence" value="ECO:0007669"/>
    <property type="project" value="UniProtKB-SubCell"/>
</dbReference>
<reference evidence="10 11" key="1">
    <citation type="journal article" date="2015" name="Genome Biol. Evol.">
        <title>Phylogenomic analyses indicate that early fungi evolved digesting cell walls of algal ancestors of land plants.</title>
        <authorList>
            <person name="Chang Y."/>
            <person name="Wang S."/>
            <person name="Sekimoto S."/>
            <person name="Aerts A.L."/>
            <person name="Choi C."/>
            <person name="Clum A."/>
            <person name="LaButti K.M."/>
            <person name="Lindquist E.A."/>
            <person name="Yee Ngan C."/>
            <person name="Ohm R.A."/>
            <person name="Salamov A.A."/>
            <person name="Grigoriev I.V."/>
            <person name="Spatafora J.W."/>
            <person name="Berbee M.L."/>
        </authorList>
    </citation>
    <scope>NUCLEOTIDE SEQUENCE [LARGE SCALE GENOMIC DNA]</scope>
    <source>
        <strain evidence="10 11">NRRL 28638</strain>
    </source>
</reference>
<dbReference type="InterPro" id="IPR016488">
    <property type="entry name" value="NADH_Ub_cplx-1_asu_su-6"/>
</dbReference>
<gene>
    <name evidence="10" type="ORF">CONCODRAFT_57935</name>
</gene>
<sequence>MSSYAVRTATSGSLGIARKNVISLYRQFQRSAPKIVQLYCLDFPSSVIRTKIREEFEKNRYVKDHQTIDVLVFKGRSEFEEIIKLWKQPDTLMYYFQKEEAEPLPETFLEKFYHGRD</sequence>
<evidence type="ECO:0000256" key="4">
    <source>
        <dbReference type="ARBA" id="ARBA00022660"/>
    </source>
</evidence>
<proteinExistence type="inferred from homology"/>
<keyword evidence="4" id="KW-0679">Respiratory chain</keyword>
<evidence type="ECO:0000256" key="3">
    <source>
        <dbReference type="ARBA" id="ARBA00022448"/>
    </source>
</evidence>
<keyword evidence="6" id="KW-0249">Electron transport</keyword>
<dbReference type="STRING" id="796925.A0A137P7B1"/>
<evidence type="ECO:0000256" key="6">
    <source>
        <dbReference type="ARBA" id="ARBA00022982"/>
    </source>
</evidence>
<keyword evidence="8" id="KW-0472">Membrane</keyword>
<evidence type="ECO:0000256" key="2">
    <source>
        <dbReference type="ARBA" id="ARBA00009508"/>
    </source>
</evidence>
<dbReference type="PANTHER" id="PTHR12964">
    <property type="entry name" value="NADH-UBIQUINONE OXIDOREDUCTASE B14 SUBUNIT"/>
    <property type="match status" value="1"/>
</dbReference>
<dbReference type="GO" id="GO:0006979">
    <property type="term" value="P:response to oxidative stress"/>
    <property type="evidence" value="ECO:0007669"/>
    <property type="project" value="TreeGrafter"/>
</dbReference>
<evidence type="ECO:0000313" key="10">
    <source>
        <dbReference type="EMBL" id="KXN70888.1"/>
    </source>
</evidence>
<keyword evidence="3" id="KW-0813">Transport</keyword>
<comment type="similarity">
    <text evidence="2">Belongs to the complex I LYR family.</text>
</comment>
<evidence type="ECO:0000256" key="8">
    <source>
        <dbReference type="ARBA" id="ARBA00023136"/>
    </source>
</evidence>
<dbReference type="AlphaFoldDB" id="A0A137P7B1"/>
<name>A0A137P7B1_CONC2</name>
<dbReference type="GO" id="GO:0045271">
    <property type="term" value="C:respiratory chain complex I"/>
    <property type="evidence" value="ECO:0007669"/>
    <property type="project" value="InterPro"/>
</dbReference>
<dbReference type="InterPro" id="IPR045299">
    <property type="entry name" value="Complex1_LYR_NDUFA6_LYRM6"/>
</dbReference>
<dbReference type="Pfam" id="PF05347">
    <property type="entry name" value="Complex1_LYR"/>
    <property type="match status" value="1"/>
</dbReference>
<keyword evidence="11" id="KW-1185">Reference proteome</keyword>
<evidence type="ECO:0000256" key="7">
    <source>
        <dbReference type="ARBA" id="ARBA00023128"/>
    </source>
</evidence>
<keyword evidence="7" id="KW-0496">Mitochondrion</keyword>